<protein>
    <submittedName>
        <fullName evidence="1">Uncharacterized protein</fullName>
    </submittedName>
</protein>
<dbReference type="EMBL" id="JBHRWR010000003">
    <property type="protein sequence ID" value="MFC3572964.1"/>
    <property type="molecule type" value="Genomic_DNA"/>
</dbReference>
<evidence type="ECO:0000313" key="2">
    <source>
        <dbReference type="Proteomes" id="UP001595701"/>
    </source>
</evidence>
<dbReference type="RefSeq" id="WP_310778825.1">
    <property type="nucleotide sequence ID" value="NZ_JBHRWR010000003.1"/>
</dbReference>
<reference evidence="2" key="1">
    <citation type="journal article" date="2019" name="Int. J. Syst. Evol. Microbiol.">
        <title>The Global Catalogue of Microorganisms (GCM) 10K type strain sequencing project: providing services to taxonomists for standard genome sequencing and annotation.</title>
        <authorList>
            <consortium name="The Broad Institute Genomics Platform"/>
            <consortium name="The Broad Institute Genome Sequencing Center for Infectious Disease"/>
            <person name="Wu L."/>
            <person name="Ma J."/>
        </authorList>
    </citation>
    <scope>NUCLEOTIDE SEQUENCE [LARGE SCALE GENOMIC DNA]</scope>
    <source>
        <strain evidence="2">CGMCC 4.7035</strain>
    </source>
</reference>
<gene>
    <name evidence="1" type="ORF">ACFOZ0_06675</name>
</gene>
<evidence type="ECO:0000313" key="1">
    <source>
        <dbReference type="EMBL" id="MFC3572964.1"/>
    </source>
</evidence>
<dbReference type="Proteomes" id="UP001595701">
    <property type="component" value="Unassembled WGS sequence"/>
</dbReference>
<proteinExistence type="predicted"/>
<accession>A0ABV7S7J3</accession>
<name>A0ABV7S7J3_9ACTN</name>
<sequence>MGLGRRVGLLLWRRPAGQELEGLGGSGARFDVVDAQGVEMLPCLKPQDVARTIGFLASLPARVNLPHVTVMPTGRPY</sequence>
<organism evidence="1 2">
    <name type="scientific">Streptomyces yaanensis</name>
    <dbReference type="NCBI Taxonomy" id="1142239"/>
    <lineage>
        <taxon>Bacteria</taxon>
        <taxon>Bacillati</taxon>
        <taxon>Actinomycetota</taxon>
        <taxon>Actinomycetes</taxon>
        <taxon>Kitasatosporales</taxon>
        <taxon>Streptomycetaceae</taxon>
        <taxon>Streptomyces</taxon>
    </lineage>
</organism>
<comment type="caution">
    <text evidence="1">The sequence shown here is derived from an EMBL/GenBank/DDBJ whole genome shotgun (WGS) entry which is preliminary data.</text>
</comment>
<keyword evidence="2" id="KW-1185">Reference proteome</keyword>